<feature type="transmembrane region" description="Helical" evidence="11">
    <location>
        <begin position="137"/>
        <end position="156"/>
    </location>
</feature>
<comment type="subcellular location">
    <subcellularLocation>
        <location evidence="1">Mitochondrion membrane</location>
        <topology evidence="1">Multi-pass membrane protein</topology>
    </subcellularLocation>
</comment>
<evidence type="ECO:0000256" key="3">
    <source>
        <dbReference type="ARBA" id="ARBA00022448"/>
    </source>
</evidence>
<comment type="similarity">
    <text evidence="2 10">Belongs to the mitochondrial carrier (TC 2.A.29) family.</text>
</comment>
<evidence type="ECO:0000256" key="8">
    <source>
        <dbReference type="ARBA" id="ARBA00023136"/>
    </source>
</evidence>
<dbReference type="OrthoDB" id="3364892at2759"/>
<dbReference type="GO" id="GO:0022857">
    <property type="term" value="F:transmembrane transporter activity"/>
    <property type="evidence" value="ECO:0007669"/>
    <property type="project" value="TreeGrafter"/>
</dbReference>
<protein>
    <submittedName>
        <fullName evidence="12">Mitochondrial carrier domain-containing protein</fullName>
    </submittedName>
</protein>
<dbReference type="InterPro" id="IPR018108">
    <property type="entry name" value="MCP_transmembrane"/>
</dbReference>
<dbReference type="AlphaFoldDB" id="A0A397UNF4"/>
<evidence type="ECO:0000256" key="4">
    <source>
        <dbReference type="ARBA" id="ARBA00022692"/>
    </source>
</evidence>
<dbReference type="STRING" id="44941.A0A397UNF4"/>
<reference evidence="12 13" key="1">
    <citation type="submission" date="2018-06" db="EMBL/GenBank/DDBJ databases">
        <title>Comparative genomics reveals the genomic features of Rhizophagus irregularis, R. cerebriforme, R. diaphanum and Gigaspora rosea, and their symbiotic lifestyle signature.</title>
        <authorList>
            <person name="Morin E."/>
            <person name="San Clemente H."/>
            <person name="Chen E.C.H."/>
            <person name="De La Providencia I."/>
            <person name="Hainaut M."/>
            <person name="Kuo A."/>
            <person name="Kohler A."/>
            <person name="Murat C."/>
            <person name="Tang N."/>
            <person name="Roy S."/>
            <person name="Loubradou J."/>
            <person name="Henrissat B."/>
            <person name="Grigoriev I.V."/>
            <person name="Corradi N."/>
            <person name="Roux C."/>
            <person name="Martin F.M."/>
        </authorList>
    </citation>
    <scope>NUCLEOTIDE SEQUENCE [LARGE SCALE GENOMIC DNA]</scope>
    <source>
        <strain evidence="12 13">DAOM 194757</strain>
    </source>
</reference>
<evidence type="ECO:0000313" key="12">
    <source>
        <dbReference type="EMBL" id="RIB11762.1"/>
    </source>
</evidence>
<proteinExistence type="inferred from homology"/>
<keyword evidence="4 9" id="KW-0812">Transmembrane</keyword>
<dbReference type="PANTHER" id="PTHR45624:SF26">
    <property type="entry name" value="CARRIER PROTEIN, PUTATIVE (AFU_ORTHOLOGUE AFUA_1G07710)-RELATED"/>
    <property type="match status" value="1"/>
</dbReference>
<evidence type="ECO:0000256" key="7">
    <source>
        <dbReference type="ARBA" id="ARBA00023128"/>
    </source>
</evidence>
<keyword evidence="13" id="KW-1185">Reference proteome</keyword>
<dbReference type="EMBL" id="QKWP01001099">
    <property type="protein sequence ID" value="RIB11762.1"/>
    <property type="molecule type" value="Genomic_DNA"/>
</dbReference>
<feature type="repeat" description="Solcar" evidence="9">
    <location>
        <begin position="135"/>
        <end position="222"/>
    </location>
</feature>
<name>A0A397UNF4_9GLOM</name>
<feature type="transmembrane region" description="Helical" evidence="11">
    <location>
        <begin position="98"/>
        <end position="117"/>
    </location>
</feature>
<dbReference type="InterPro" id="IPR050567">
    <property type="entry name" value="Mitochondrial_Carrier"/>
</dbReference>
<keyword evidence="3 10" id="KW-0813">Transport</keyword>
<feature type="repeat" description="Solcar" evidence="9">
    <location>
        <begin position="250"/>
        <end position="346"/>
    </location>
</feature>
<feature type="transmembrane region" description="Helical" evidence="11">
    <location>
        <begin position="317"/>
        <end position="340"/>
    </location>
</feature>
<organism evidence="12 13">
    <name type="scientific">Gigaspora rosea</name>
    <dbReference type="NCBI Taxonomy" id="44941"/>
    <lineage>
        <taxon>Eukaryota</taxon>
        <taxon>Fungi</taxon>
        <taxon>Fungi incertae sedis</taxon>
        <taxon>Mucoromycota</taxon>
        <taxon>Glomeromycotina</taxon>
        <taxon>Glomeromycetes</taxon>
        <taxon>Diversisporales</taxon>
        <taxon>Gigasporaceae</taxon>
        <taxon>Gigaspora</taxon>
    </lineage>
</organism>
<dbReference type="SUPFAM" id="SSF103506">
    <property type="entry name" value="Mitochondrial carrier"/>
    <property type="match status" value="1"/>
</dbReference>
<feature type="transmembrane region" description="Helical" evidence="11">
    <location>
        <begin position="249"/>
        <end position="269"/>
    </location>
</feature>
<dbReference type="PROSITE" id="PS50920">
    <property type="entry name" value="SOLCAR"/>
    <property type="match status" value="2"/>
</dbReference>
<dbReference type="Proteomes" id="UP000266673">
    <property type="component" value="Unassembled WGS sequence"/>
</dbReference>
<gene>
    <name evidence="12" type="ORF">C2G38_2042413</name>
</gene>
<dbReference type="PANTHER" id="PTHR45624">
    <property type="entry name" value="MITOCHONDRIAL BASIC AMINO ACIDS TRANSPORTER-RELATED"/>
    <property type="match status" value="1"/>
</dbReference>
<evidence type="ECO:0000256" key="6">
    <source>
        <dbReference type="ARBA" id="ARBA00022989"/>
    </source>
</evidence>
<evidence type="ECO:0000256" key="10">
    <source>
        <dbReference type="RuleBase" id="RU000488"/>
    </source>
</evidence>
<dbReference type="Gene3D" id="1.50.40.10">
    <property type="entry name" value="Mitochondrial carrier domain"/>
    <property type="match status" value="1"/>
</dbReference>
<keyword evidence="7" id="KW-0496">Mitochondrion</keyword>
<keyword evidence="8 9" id="KW-0472">Membrane</keyword>
<evidence type="ECO:0000256" key="1">
    <source>
        <dbReference type="ARBA" id="ARBA00004225"/>
    </source>
</evidence>
<dbReference type="InterPro" id="IPR023395">
    <property type="entry name" value="MCP_dom_sf"/>
</dbReference>
<dbReference type="Pfam" id="PF00153">
    <property type="entry name" value="Mito_carr"/>
    <property type="match status" value="2"/>
</dbReference>
<comment type="caution">
    <text evidence="12">The sequence shown here is derived from an EMBL/GenBank/DDBJ whole genome shotgun (WGS) entry which is preliminary data.</text>
</comment>
<evidence type="ECO:0000256" key="2">
    <source>
        <dbReference type="ARBA" id="ARBA00006375"/>
    </source>
</evidence>
<evidence type="ECO:0000256" key="5">
    <source>
        <dbReference type="ARBA" id="ARBA00022737"/>
    </source>
</evidence>
<evidence type="ECO:0000256" key="9">
    <source>
        <dbReference type="PROSITE-ProRule" id="PRU00282"/>
    </source>
</evidence>
<keyword evidence="6 11" id="KW-1133">Transmembrane helix</keyword>
<keyword evidence="5" id="KW-0677">Repeat</keyword>
<evidence type="ECO:0000313" key="13">
    <source>
        <dbReference type="Proteomes" id="UP000266673"/>
    </source>
</evidence>
<accession>A0A397UNF4</accession>
<evidence type="ECO:0000256" key="11">
    <source>
        <dbReference type="SAM" id="Phobius"/>
    </source>
</evidence>
<sequence>MGDAVDNKQKAKNAASIAAPAAITRSLILQGLTLFYRTPIKLFRPLRVDYLVMARAIMPPPSENAKKFSFHHTNLGMISNAVKLHGFSFIHRHILPPFIANSVIGAVLFTVYVSTLSQFQSTPISGSQHYINHPPPFYAVFCCGAIAGATQSLVAAPLDSLKVRFEVNDLLEGKHKSMYDYAMTTWKELGLSSIYRGIGLTLIKDSLSCGLFFGIFELVKGQCYNSFINKMDNHRTIKYKNQDRDNSHFVEPAFILVAGGLAAISYHIIDYPLDRIRNVFLIEEAQSEFQHEQKPKLYKLTWEQCKLRALRTGWMHFLYGDFGATVLRAIPATSVGFLVFELMKKSLDYKDDLDE</sequence>
<dbReference type="GO" id="GO:0031966">
    <property type="term" value="C:mitochondrial membrane"/>
    <property type="evidence" value="ECO:0007669"/>
    <property type="project" value="UniProtKB-SubCell"/>
</dbReference>